<keyword evidence="3" id="KW-1185">Reference proteome</keyword>
<dbReference type="EMBL" id="CP001739">
    <property type="protein sequence ID" value="ACZ07179.1"/>
    <property type="molecule type" value="Genomic_DNA"/>
</dbReference>
<dbReference type="Proteomes" id="UP000000845">
    <property type="component" value="Chromosome"/>
</dbReference>
<evidence type="ECO:0000313" key="3">
    <source>
        <dbReference type="Proteomes" id="UP000000845"/>
    </source>
</evidence>
<evidence type="ECO:0000256" key="1">
    <source>
        <dbReference type="SAM" id="SignalP"/>
    </source>
</evidence>
<dbReference type="PANTHER" id="PTHR34309:SF1">
    <property type="entry name" value="PROTEIN GLCG"/>
    <property type="match status" value="1"/>
</dbReference>
<dbReference type="InterPro" id="IPR038084">
    <property type="entry name" value="PduO/GlcC-like_sf"/>
</dbReference>
<accession>D1AL13</accession>
<dbReference type="InterPro" id="IPR005624">
    <property type="entry name" value="PduO/GlcC-like"/>
</dbReference>
<dbReference type="SUPFAM" id="SSF143744">
    <property type="entry name" value="GlcG-like"/>
    <property type="match status" value="1"/>
</dbReference>
<dbReference type="Gene3D" id="3.30.450.150">
    <property type="entry name" value="Haem-degrading domain"/>
    <property type="match status" value="1"/>
</dbReference>
<evidence type="ECO:0000313" key="2">
    <source>
        <dbReference type="EMBL" id="ACZ07179.1"/>
    </source>
</evidence>
<dbReference type="STRING" id="526218.Sterm_0295"/>
<dbReference type="PANTHER" id="PTHR34309">
    <property type="entry name" value="SLR1406 PROTEIN"/>
    <property type="match status" value="1"/>
</dbReference>
<keyword evidence="1" id="KW-0732">Signal</keyword>
<protein>
    <recommendedName>
        <fullName evidence="4">Heme-binding protein</fullName>
    </recommendedName>
</protein>
<dbReference type="AlphaFoldDB" id="D1AL13"/>
<dbReference type="RefSeq" id="WP_012859778.1">
    <property type="nucleotide sequence ID" value="NC_013517.1"/>
</dbReference>
<sequence length="157" mass="16556">MKRFIYILGLLILSLTSFSNALVQKNISLDIAQNLASEVLKEAKKEKVNISLVILDKGGNVVLSMKEDNAAVHTMKTAQKKAFTALSFGITTTEFASRVEKVPNLTQIENTTTLGGGIPIKAGNETIGSIGIGGAPSGAIDEKIGSAALSRISNLLK</sequence>
<dbReference type="Pfam" id="PF03928">
    <property type="entry name" value="HbpS-like"/>
    <property type="match status" value="1"/>
</dbReference>
<organism evidence="2 3">
    <name type="scientific">Sebaldella termitidis (strain ATCC 33386 / NCTC 11300)</name>
    <dbReference type="NCBI Taxonomy" id="526218"/>
    <lineage>
        <taxon>Bacteria</taxon>
        <taxon>Fusobacteriati</taxon>
        <taxon>Fusobacteriota</taxon>
        <taxon>Fusobacteriia</taxon>
        <taxon>Fusobacteriales</taxon>
        <taxon>Leptotrichiaceae</taxon>
        <taxon>Sebaldella</taxon>
    </lineage>
</organism>
<reference evidence="2 3" key="2">
    <citation type="journal article" date="2010" name="Stand. Genomic Sci.">
        <title>Complete genome sequence of Sebaldella termitidis type strain (NCTC 11300).</title>
        <authorList>
            <person name="Harmon-Smith M."/>
            <person name="Celia L."/>
            <person name="Chertkov O."/>
            <person name="Lapidus A."/>
            <person name="Copeland A."/>
            <person name="Glavina Del Rio T."/>
            <person name="Nolan M."/>
            <person name="Lucas S."/>
            <person name="Tice H."/>
            <person name="Cheng J.F."/>
            <person name="Han C."/>
            <person name="Detter J.C."/>
            <person name="Bruce D."/>
            <person name="Goodwin L."/>
            <person name="Pitluck S."/>
            <person name="Pati A."/>
            <person name="Liolios K."/>
            <person name="Ivanova N."/>
            <person name="Mavromatis K."/>
            <person name="Mikhailova N."/>
            <person name="Chen A."/>
            <person name="Palaniappan K."/>
            <person name="Land M."/>
            <person name="Hauser L."/>
            <person name="Chang Y.J."/>
            <person name="Jeffries C.D."/>
            <person name="Brettin T."/>
            <person name="Goker M."/>
            <person name="Beck B."/>
            <person name="Bristow J."/>
            <person name="Eisen J.A."/>
            <person name="Markowitz V."/>
            <person name="Hugenholtz P."/>
            <person name="Kyrpides N.C."/>
            <person name="Klenk H.P."/>
            <person name="Chen F."/>
        </authorList>
    </citation>
    <scope>NUCLEOTIDE SEQUENCE [LARGE SCALE GENOMIC DNA]</scope>
    <source>
        <strain evidence="3">ATCC 33386 / NCTC 11300</strain>
    </source>
</reference>
<proteinExistence type="predicted"/>
<feature type="chain" id="PRO_5003019910" description="Heme-binding protein" evidence="1">
    <location>
        <begin position="22"/>
        <end position="157"/>
    </location>
</feature>
<evidence type="ECO:0008006" key="4">
    <source>
        <dbReference type="Google" id="ProtNLM"/>
    </source>
</evidence>
<dbReference type="eggNOG" id="COG3193">
    <property type="taxonomic scope" value="Bacteria"/>
</dbReference>
<dbReference type="HOGENOM" id="CLU_103773_0_1_0"/>
<name>D1AL13_SEBTE</name>
<gene>
    <name evidence="2" type="ordered locus">Sterm_0295</name>
</gene>
<reference evidence="3" key="1">
    <citation type="submission" date="2009-09" db="EMBL/GenBank/DDBJ databases">
        <title>The complete chromosome of Sebaldella termitidis ATCC 33386.</title>
        <authorList>
            <consortium name="US DOE Joint Genome Institute (JGI-PGF)"/>
            <person name="Lucas S."/>
            <person name="Copeland A."/>
            <person name="Lapidus A."/>
            <person name="Glavina del Rio T."/>
            <person name="Dalin E."/>
            <person name="Tice H."/>
            <person name="Bruce D."/>
            <person name="Goodwin L."/>
            <person name="Pitluck S."/>
            <person name="Kyrpides N."/>
            <person name="Mavromatis K."/>
            <person name="Ivanova N."/>
            <person name="Mikhailova N."/>
            <person name="Sims D."/>
            <person name="Meincke L."/>
            <person name="Brettin T."/>
            <person name="Detter J.C."/>
            <person name="Han C."/>
            <person name="Larimer F."/>
            <person name="Land M."/>
            <person name="Hauser L."/>
            <person name="Markowitz V."/>
            <person name="Cheng J.F."/>
            <person name="Hugenholtz P."/>
            <person name="Woyke T."/>
            <person name="Wu D."/>
            <person name="Eisen J.A."/>
        </authorList>
    </citation>
    <scope>NUCLEOTIDE SEQUENCE [LARGE SCALE GENOMIC DNA]</scope>
    <source>
        <strain evidence="3">ATCC 33386 / NCTC 11300</strain>
    </source>
</reference>
<dbReference type="InterPro" id="IPR052517">
    <property type="entry name" value="GlcG_carb_metab_protein"/>
</dbReference>
<feature type="signal peptide" evidence="1">
    <location>
        <begin position="1"/>
        <end position="21"/>
    </location>
</feature>
<dbReference type="KEGG" id="str:Sterm_0295"/>